<sequence>MAAVFQRPMPILDDAQDNQIRQQRRRRDSVEVIDVDELDDVVYLPHRAPEPGPSRPAQRRRISTPSEIISLLDSDDDDLVMSASSVRPASRTRLQSPPPRNQPWPYVPPVPPVPHRYAGHTSLPMRRQGPAFASPPVVRPSEEPFPFETNMRQQQPQHHPAPVPGPGPSNRPPPIHIPRGNVPNILPPRPLQAAPPSHHVPALGLGGALIAQNRARQQHQHRPHPSYEAGNSFFGRVGSGVRRILGGPALAPEEGPRNAINFLALGNNWGFLDDPLSDDDELLAIQALAEDEGEGFRDLEPAFNPARAYIRSEVFRRRNNVREESPYRKEYTHPGPPETGFSFDFAPKSPVEVIDVTSPEFTKKRIPSPEPIIIDDEDDSMIHDLSISRSAVPAASSTSIPSLSKQTPQTPQTPPKSSTAGTTVLACARCLDPLVLSNNLTSDIQKNRRVWGLRCGHLIDGKCLKEIGQPPYTDQSTDIGSAISVVDRKGKGKAKAGNDESIRHDEGMHIVSTHDHEQPDNNANSIRSRLRPRHVAAVASSSSSHPPAKRNTRGKQPQMPPAEYIWHCPVTGCDRIHVSLKINGEWVPEREELTSGPSGSSVGGRGRGRGAGRGRGRTSLFGILNANEDQPHQPHQPQASGSEGARGAIPLFL</sequence>
<reference evidence="2" key="1">
    <citation type="submission" date="2020-11" db="EMBL/GenBank/DDBJ databases">
        <authorList>
            <consortium name="DOE Joint Genome Institute"/>
            <person name="Ahrendt S."/>
            <person name="Riley R."/>
            <person name="Andreopoulos W."/>
            <person name="Labutti K."/>
            <person name="Pangilinan J."/>
            <person name="Ruiz-Duenas F.J."/>
            <person name="Barrasa J.M."/>
            <person name="Sanchez-Garcia M."/>
            <person name="Camarero S."/>
            <person name="Miyauchi S."/>
            <person name="Serrano A."/>
            <person name="Linde D."/>
            <person name="Babiker R."/>
            <person name="Drula E."/>
            <person name="Ayuso-Fernandez I."/>
            <person name="Pacheco R."/>
            <person name="Padilla G."/>
            <person name="Ferreira P."/>
            <person name="Barriuso J."/>
            <person name="Kellner H."/>
            <person name="Castanera R."/>
            <person name="Alfaro M."/>
            <person name="Ramirez L."/>
            <person name="Pisabarro A.G."/>
            <person name="Kuo A."/>
            <person name="Tritt A."/>
            <person name="Lipzen A."/>
            <person name="He G."/>
            <person name="Yan M."/>
            <person name="Ng V."/>
            <person name="Cullen D."/>
            <person name="Martin F."/>
            <person name="Rosso M.-N."/>
            <person name="Henrissat B."/>
            <person name="Hibbett D."/>
            <person name="Martinez A.T."/>
            <person name="Grigoriev I.V."/>
        </authorList>
    </citation>
    <scope>NUCLEOTIDE SEQUENCE</scope>
    <source>
        <strain evidence="2">MF-IS2</strain>
    </source>
</reference>
<protein>
    <submittedName>
        <fullName evidence="2">Uncharacterized protein</fullName>
    </submittedName>
</protein>
<feature type="compositionally biased region" description="Pro residues" evidence="1">
    <location>
        <begin position="159"/>
        <end position="176"/>
    </location>
</feature>
<accession>A0A9P5XG54</accession>
<feature type="region of interest" description="Disordered" evidence="1">
    <location>
        <begin position="213"/>
        <end position="232"/>
    </location>
</feature>
<feature type="region of interest" description="Disordered" evidence="1">
    <location>
        <begin position="43"/>
        <end position="65"/>
    </location>
</feature>
<feature type="region of interest" description="Disordered" evidence="1">
    <location>
        <begin position="396"/>
        <end position="420"/>
    </location>
</feature>
<feature type="region of interest" description="Disordered" evidence="1">
    <location>
        <begin position="84"/>
        <end position="197"/>
    </location>
</feature>
<evidence type="ECO:0000256" key="1">
    <source>
        <dbReference type="SAM" id="MobiDB-lite"/>
    </source>
</evidence>
<feature type="region of interest" description="Disordered" evidence="1">
    <location>
        <begin position="589"/>
        <end position="653"/>
    </location>
</feature>
<gene>
    <name evidence="2" type="ORF">P691DRAFT_811906</name>
</gene>
<evidence type="ECO:0000313" key="2">
    <source>
        <dbReference type="EMBL" id="KAF9449744.1"/>
    </source>
</evidence>
<dbReference type="EMBL" id="MU151121">
    <property type="protein sequence ID" value="KAF9449744.1"/>
    <property type="molecule type" value="Genomic_DNA"/>
</dbReference>
<dbReference type="OrthoDB" id="2507647at2759"/>
<comment type="caution">
    <text evidence="2">The sequence shown here is derived from an EMBL/GenBank/DDBJ whole genome shotgun (WGS) entry which is preliminary data.</text>
</comment>
<feature type="compositionally biased region" description="Basic residues" evidence="1">
    <location>
        <begin position="606"/>
        <end position="616"/>
    </location>
</feature>
<dbReference type="Proteomes" id="UP000807342">
    <property type="component" value="Unassembled WGS sequence"/>
</dbReference>
<feature type="compositionally biased region" description="Low complexity" evidence="1">
    <location>
        <begin position="535"/>
        <end position="546"/>
    </location>
</feature>
<organism evidence="2 3">
    <name type="scientific">Macrolepiota fuliginosa MF-IS2</name>
    <dbReference type="NCBI Taxonomy" id="1400762"/>
    <lineage>
        <taxon>Eukaryota</taxon>
        <taxon>Fungi</taxon>
        <taxon>Dikarya</taxon>
        <taxon>Basidiomycota</taxon>
        <taxon>Agaricomycotina</taxon>
        <taxon>Agaricomycetes</taxon>
        <taxon>Agaricomycetidae</taxon>
        <taxon>Agaricales</taxon>
        <taxon>Agaricineae</taxon>
        <taxon>Agaricaceae</taxon>
        <taxon>Macrolepiota</taxon>
    </lineage>
</organism>
<feature type="region of interest" description="Disordered" evidence="1">
    <location>
        <begin position="1"/>
        <end position="28"/>
    </location>
</feature>
<dbReference type="AlphaFoldDB" id="A0A9P5XG54"/>
<name>A0A9P5XG54_9AGAR</name>
<feature type="compositionally biased region" description="Pro residues" evidence="1">
    <location>
        <begin position="96"/>
        <end position="114"/>
    </location>
</feature>
<evidence type="ECO:0000313" key="3">
    <source>
        <dbReference type="Proteomes" id="UP000807342"/>
    </source>
</evidence>
<keyword evidence="3" id="KW-1185">Reference proteome</keyword>
<proteinExistence type="predicted"/>
<feature type="compositionally biased region" description="Low complexity" evidence="1">
    <location>
        <begin position="404"/>
        <end position="419"/>
    </location>
</feature>
<feature type="region of interest" description="Disordered" evidence="1">
    <location>
        <begin position="532"/>
        <end position="560"/>
    </location>
</feature>